<evidence type="ECO:0000256" key="1">
    <source>
        <dbReference type="SAM" id="MobiDB-lite"/>
    </source>
</evidence>
<dbReference type="AlphaFoldDB" id="M4BFG7"/>
<dbReference type="HOGENOM" id="CLU_2643286_0_0_1"/>
<keyword evidence="3" id="KW-1185">Reference proteome</keyword>
<proteinExistence type="predicted"/>
<name>M4BFG7_HYAAE</name>
<feature type="compositionally biased region" description="Basic residues" evidence="1">
    <location>
        <begin position="63"/>
        <end position="77"/>
    </location>
</feature>
<evidence type="ECO:0000313" key="2">
    <source>
        <dbReference type="EnsemblProtists" id="HpaP805036"/>
    </source>
</evidence>
<dbReference type="InParanoid" id="M4BFG7"/>
<reference evidence="2" key="2">
    <citation type="submission" date="2015-06" db="UniProtKB">
        <authorList>
            <consortium name="EnsemblProtists"/>
        </authorList>
    </citation>
    <scope>IDENTIFICATION</scope>
    <source>
        <strain evidence="2">Emoy2</strain>
    </source>
</reference>
<evidence type="ECO:0000313" key="3">
    <source>
        <dbReference type="Proteomes" id="UP000011713"/>
    </source>
</evidence>
<dbReference type="Proteomes" id="UP000011713">
    <property type="component" value="Unassembled WGS sequence"/>
</dbReference>
<reference evidence="3" key="1">
    <citation type="journal article" date="2010" name="Science">
        <title>Signatures of adaptation to obligate biotrophy in the Hyaloperonospora arabidopsidis genome.</title>
        <authorList>
            <person name="Baxter L."/>
            <person name="Tripathy S."/>
            <person name="Ishaque N."/>
            <person name="Boot N."/>
            <person name="Cabral A."/>
            <person name="Kemen E."/>
            <person name="Thines M."/>
            <person name="Ah-Fong A."/>
            <person name="Anderson R."/>
            <person name="Badejoko W."/>
            <person name="Bittner-Eddy P."/>
            <person name="Boore J.L."/>
            <person name="Chibucos M.C."/>
            <person name="Coates M."/>
            <person name="Dehal P."/>
            <person name="Delehaunty K."/>
            <person name="Dong S."/>
            <person name="Downton P."/>
            <person name="Dumas B."/>
            <person name="Fabro G."/>
            <person name="Fronick C."/>
            <person name="Fuerstenberg S.I."/>
            <person name="Fulton L."/>
            <person name="Gaulin E."/>
            <person name="Govers F."/>
            <person name="Hughes L."/>
            <person name="Humphray S."/>
            <person name="Jiang R.H."/>
            <person name="Judelson H."/>
            <person name="Kamoun S."/>
            <person name="Kyung K."/>
            <person name="Meijer H."/>
            <person name="Minx P."/>
            <person name="Morris P."/>
            <person name="Nelson J."/>
            <person name="Phuntumart V."/>
            <person name="Qutob D."/>
            <person name="Rehmany A."/>
            <person name="Rougon-Cardoso A."/>
            <person name="Ryden P."/>
            <person name="Torto-Alalibo T."/>
            <person name="Studholme D."/>
            <person name="Wang Y."/>
            <person name="Win J."/>
            <person name="Wood J."/>
            <person name="Clifton S.W."/>
            <person name="Rogers J."/>
            <person name="Van den Ackerveken G."/>
            <person name="Jones J.D."/>
            <person name="McDowell J.M."/>
            <person name="Beynon J."/>
            <person name="Tyler B.M."/>
        </authorList>
    </citation>
    <scope>NUCLEOTIDE SEQUENCE [LARGE SCALE GENOMIC DNA]</scope>
    <source>
        <strain evidence="3">Emoy2</strain>
    </source>
</reference>
<feature type="region of interest" description="Disordered" evidence="1">
    <location>
        <begin position="57"/>
        <end position="77"/>
    </location>
</feature>
<protein>
    <submittedName>
        <fullName evidence="2">Uncharacterized protein</fullName>
    </submittedName>
</protein>
<organism evidence="2 3">
    <name type="scientific">Hyaloperonospora arabidopsidis (strain Emoy2)</name>
    <name type="common">Downy mildew agent</name>
    <name type="synonym">Peronospora arabidopsidis</name>
    <dbReference type="NCBI Taxonomy" id="559515"/>
    <lineage>
        <taxon>Eukaryota</taxon>
        <taxon>Sar</taxon>
        <taxon>Stramenopiles</taxon>
        <taxon>Oomycota</taxon>
        <taxon>Peronosporomycetes</taxon>
        <taxon>Peronosporales</taxon>
        <taxon>Peronosporaceae</taxon>
        <taxon>Hyaloperonospora</taxon>
    </lineage>
</organism>
<accession>M4BFG7</accession>
<sequence length="77" mass="8881">MVALRMLKKKELVCHRFQLRRDGHQAAWRFVRGRAVIGDDRVLEDGYLACPGIASGTLTPVKKIGRPPHRQRPRRTH</sequence>
<dbReference type="EMBL" id="JH598203">
    <property type="status" value="NOT_ANNOTATED_CDS"/>
    <property type="molecule type" value="Genomic_DNA"/>
</dbReference>
<dbReference type="VEuPathDB" id="FungiDB:HpaG805036"/>
<dbReference type="EnsemblProtists" id="HpaT805036">
    <property type="protein sequence ID" value="HpaP805036"/>
    <property type="gene ID" value="HpaG805036"/>
</dbReference>